<dbReference type="SUPFAM" id="SSF142754">
    <property type="entry name" value="NadA-like"/>
    <property type="match status" value="1"/>
</dbReference>
<evidence type="ECO:0000256" key="8">
    <source>
        <dbReference type="ARBA" id="ARBA00023014"/>
    </source>
</evidence>
<proteinExistence type="inferred from homology"/>
<dbReference type="Gene3D" id="3.40.50.10800">
    <property type="entry name" value="NadA-like"/>
    <property type="match status" value="3"/>
</dbReference>
<evidence type="ECO:0000256" key="7">
    <source>
        <dbReference type="ARBA" id="ARBA00023004"/>
    </source>
</evidence>
<dbReference type="GO" id="GO:0034628">
    <property type="term" value="P:'de novo' NAD+ biosynthetic process from L-aspartate"/>
    <property type="evidence" value="ECO:0007669"/>
    <property type="project" value="TreeGrafter"/>
</dbReference>
<feature type="binding site" evidence="9">
    <location>
        <begin position="112"/>
        <end position="114"/>
    </location>
    <ligand>
        <name>iminosuccinate</name>
        <dbReference type="ChEBI" id="CHEBI:77875"/>
    </ligand>
</feature>
<comment type="subcellular location">
    <subcellularLocation>
        <location evidence="9">Cytoplasm</location>
    </subcellularLocation>
</comment>
<comment type="function">
    <text evidence="9">Catalyzes the condensation of iminoaspartate with dihydroxyacetone phosphate to form quinolinate.</text>
</comment>
<dbReference type="EMBL" id="LIZX01000032">
    <property type="protein sequence ID" value="KPJ69072.1"/>
    <property type="molecule type" value="Genomic_DNA"/>
</dbReference>
<feature type="binding site" evidence="9">
    <location>
        <begin position="199"/>
        <end position="201"/>
    </location>
    <ligand>
        <name>iminosuccinate</name>
        <dbReference type="ChEBI" id="CHEBI:77875"/>
    </ligand>
</feature>
<gene>
    <name evidence="9" type="primary">nadA</name>
    <name evidence="10" type="ORF">AMJ44_04630</name>
</gene>
<feature type="binding site" evidence="9">
    <location>
        <position position="129"/>
    </location>
    <ligand>
        <name>iminosuccinate</name>
        <dbReference type="ChEBI" id="CHEBI:77875"/>
    </ligand>
</feature>
<dbReference type="NCBIfam" id="TIGR00550">
    <property type="entry name" value="nadA"/>
    <property type="match status" value="1"/>
</dbReference>
<evidence type="ECO:0000256" key="3">
    <source>
        <dbReference type="ARBA" id="ARBA00022485"/>
    </source>
</evidence>
<comment type="pathway">
    <text evidence="1 9">Cofactor biosynthesis; NAD(+) biosynthesis; quinolinate from iminoaspartate: step 1/1.</text>
</comment>
<feature type="binding site" evidence="9">
    <location>
        <position position="216"/>
    </location>
    <ligand>
        <name>iminosuccinate</name>
        <dbReference type="ChEBI" id="CHEBI:77875"/>
    </ligand>
</feature>
<feature type="binding site" evidence="9">
    <location>
        <position position="261"/>
    </location>
    <ligand>
        <name>[4Fe-4S] cluster</name>
        <dbReference type="ChEBI" id="CHEBI:49883"/>
    </ligand>
</feature>
<dbReference type="AlphaFoldDB" id="A0A0S7Y2X5"/>
<dbReference type="PANTHER" id="PTHR30573:SF0">
    <property type="entry name" value="QUINOLINATE SYNTHASE, CHLOROPLASTIC"/>
    <property type="match status" value="1"/>
</dbReference>
<comment type="cofactor">
    <cofactor evidence="9">
        <name>[4Fe-4S] cluster</name>
        <dbReference type="ChEBI" id="CHEBI:49883"/>
    </cofactor>
    <text evidence="9">Binds 1 [4Fe-4S] cluster per subunit.</text>
</comment>
<dbReference type="GO" id="GO:0046872">
    <property type="term" value="F:metal ion binding"/>
    <property type="evidence" value="ECO:0007669"/>
    <property type="project" value="UniProtKB-KW"/>
</dbReference>
<dbReference type="InterPro" id="IPR036094">
    <property type="entry name" value="NadA_sf"/>
</dbReference>
<evidence type="ECO:0000313" key="11">
    <source>
        <dbReference type="Proteomes" id="UP000051861"/>
    </source>
</evidence>
<evidence type="ECO:0000256" key="9">
    <source>
        <dbReference type="HAMAP-Rule" id="MF_00568"/>
    </source>
</evidence>
<keyword evidence="6 9" id="KW-0479">Metal-binding</keyword>
<dbReference type="UniPathway" id="UPA00253">
    <property type="reaction ID" value="UER00327"/>
</dbReference>
<comment type="similarity">
    <text evidence="9">Belongs to the quinolinate synthase family. Type 2 subfamily.</text>
</comment>
<feature type="binding site" evidence="9">
    <location>
        <position position="41"/>
    </location>
    <ligand>
        <name>iminosuccinate</name>
        <dbReference type="ChEBI" id="CHEBI:77875"/>
    </ligand>
</feature>
<feature type="binding site" evidence="9">
    <location>
        <position position="173"/>
    </location>
    <ligand>
        <name>[4Fe-4S] cluster</name>
        <dbReference type="ChEBI" id="CHEBI:49883"/>
    </ligand>
</feature>
<name>A0A0S7Y2X5_UNCSA</name>
<keyword evidence="4 9" id="KW-0662">Pyridine nucleotide biosynthesis</keyword>
<organism evidence="10 11">
    <name type="scientific">candidate division WOR-1 bacterium DG_54_3</name>
    <dbReference type="NCBI Taxonomy" id="1703775"/>
    <lineage>
        <taxon>Bacteria</taxon>
        <taxon>Bacillati</taxon>
        <taxon>Saganbacteria</taxon>
    </lineage>
</organism>
<keyword evidence="7 9" id="KW-0408">Iron</keyword>
<dbReference type="PANTHER" id="PTHR30573">
    <property type="entry name" value="QUINOLINATE SYNTHETASE A"/>
    <property type="match status" value="1"/>
</dbReference>
<protein>
    <recommendedName>
        <fullName evidence="2 9">Quinolinate synthase</fullName>
        <ecNumber evidence="2 9">2.5.1.72</ecNumber>
    </recommendedName>
</protein>
<dbReference type="InterPro" id="IPR003473">
    <property type="entry name" value="NadA"/>
</dbReference>
<keyword evidence="8 9" id="KW-0411">Iron-sulfur</keyword>
<dbReference type="InterPro" id="IPR023066">
    <property type="entry name" value="Quinolinate_synth_type2"/>
</dbReference>
<keyword evidence="9" id="KW-0963">Cytoplasm</keyword>
<dbReference type="GO" id="GO:0051539">
    <property type="term" value="F:4 iron, 4 sulfur cluster binding"/>
    <property type="evidence" value="ECO:0007669"/>
    <property type="project" value="UniProtKB-KW"/>
</dbReference>
<dbReference type="Proteomes" id="UP000051861">
    <property type="component" value="Unassembled WGS sequence"/>
</dbReference>
<keyword evidence="3 9" id="KW-0004">4Fe-4S</keyword>
<evidence type="ECO:0000256" key="6">
    <source>
        <dbReference type="ARBA" id="ARBA00022723"/>
    </source>
</evidence>
<evidence type="ECO:0000313" key="10">
    <source>
        <dbReference type="EMBL" id="KPJ69072.1"/>
    </source>
</evidence>
<dbReference type="GO" id="GO:0008987">
    <property type="term" value="F:quinolinate synthetase A activity"/>
    <property type="evidence" value="ECO:0007669"/>
    <property type="project" value="UniProtKB-UniRule"/>
</dbReference>
<accession>A0A0S7Y2X5</accession>
<reference evidence="10 11" key="1">
    <citation type="journal article" date="2015" name="Microbiome">
        <title>Genomic resolution of linkages in carbon, nitrogen, and sulfur cycling among widespread estuary sediment bacteria.</title>
        <authorList>
            <person name="Baker B.J."/>
            <person name="Lazar C.S."/>
            <person name="Teske A.P."/>
            <person name="Dick G.J."/>
        </authorList>
    </citation>
    <scope>NUCLEOTIDE SEQUENCE [LARGE SCALE GENOMIC DNA]</scope>
    <source>
        <strain evidence="10">DG_54_3</strain>
    </source>
</reference>
<dbReference type="NCBIfam" id="NF006878">
    <property type="entry name" value="PRK09375.1-2"/>
    <property type="match status" value="1"/>
</dbReference>
<comment type="catalytic activity">
    <reaction evidence="9">
        <text>iminosuccinate + dihydroxyacetone phosphate = quinolinate + phosphate + 2 H2O + H(+)</text>
        <dbReference type="Rhea" id="RHEA:25888"/>
        <dbReference type="ChEBI" id="CHEBI:15377"/>
        <dbReference type="ChEBI" id="CHEBI:15378"/>
        <dbReference type="ChEBI" id="CHEBI:29959"/>
        <dbReference type="ChEBI" id="CHEBI:43474"/>
        <dbReference type="ChEBI" id="CHEBI:57642"/>
        <dbReference type="ChEBI" id="CHEBI:77875"/>
        <dbReference type="EC" id="2.5.1.72"/>
    </reaction>
</comment>
<evidence type="ECO:0000256" key="2">
    <source>
        <dbReference type="ARBA" id="ARBA00012669"/>
    </source>
</evidence>
<evidence type="ECO:0000256" key="5">
    <source>
        <dbReference type="ARBA" id="ARBA00022679"/>
    </source>
</evidence>
<dbReference type="EC" id="2.5.1.72" evidence="2 9"/>
<feature type="binding site" evidence="9">
    <location>
        <position position="86"/>
    </location>
    <ligand>
        <name>[4Fe-4S] cluster</name>
        <dbReference type="ChEBI" id="CHEBI:49883"/>
    </ligand>
</feature>
<dbReference type="GO" id="GO:0005737">
    <property type="term" value="C:cytoplasm"/>
    <property type="evidence" value="ECO:0007669"/>
    <property type="project" value="UniProtKB-SubCell"/>
</dbReference>
<dbReference type="NCBIfam" id="NF006879">
    <property type="entry name" value="PRK09375.1-4"/>
    <property type="match status" value="1"/>
</dbReference>
<keyword evidence="5 9" id="KW-0808">Transferase</keyword>
<evidence type="ECO:0000256" key="1">
    <source>
        <dbReference type="ARBA" id="ARBA00005065"/>
    </source>
</evidence>
<dbReference type="Pfam" id="PF02445">
    <property type="entry name" value="NadA"/>
    <property type="match status" value="1"/>
</dbReference>
<sequence length="307" mass="34104">MAAELLVEKIKKLKKERNAVILVHNYQIPEVQDMADFLGDSLGLSIQASKTDADVIVFCGVRFMAETAAIISPDKKVIMPDANAGCPMADMISVDGLRELKAEHPRAKVVCYVNTGADIKAESDICCTSANAAKVVQSLKDTKEIIFVPDKFLGNYASTIVKDKKFILWQGFCPFHVKILPQHIAAAKEKHPEAKVMVHPECRPETIAMADEVLSTSGMVNFAKRSEAKEFIIGTEPGIIYRLKKENPKKKFYPATEQAICPNMKLTNLEKVLWSLEELKTEITVPKQIADRARSAIEKMMAIGRQD</sequence>
<dbReference type="HAMAP" id="MF_00568">
    <property type="entry name" value="NadA_type2"/>
    <property type="match status" value="1"/>
</dbReference>
<evidence type="ECO:0000256" key="4">
    <source>
        <dbReference type="ARBA" id="ARBA00022642"/>
    </source>
</evidence>
<dbReference type="PATRIC" id="fig|1703775.3.peg.1549"/>
<feature type="binding site" evidence="9">
    <location>
        <position position="24"/>
    </location>
    <ligand>
        <name>iminosuccinate</name>
        <dbReference type="ChEBI" id="CHEBI:77875"/>
    </ligand>
</feature>
<comment type="caution">
    <text evidence="10">The sequence shown here is derived from an EMBL/GenBank/DDBJ whole genome shotgun (WGS) entry which is preliminary data.</text>
</comment>